<dbReference type="EMBL" id="CALNXI010000211">
    <property type="protein sequence ID" value="CAH3022252.1"/>
    <property type="molecule type" value="Genomic_DNA"/>
</dbReference>
<proteinExistence type="predicted"/>
<keyword evidence="3" id="KW-1185">Reference proteome</keyword>
<reference evidence="2 3" key="1">
    <citation type="submission" date="2022-05" db="EMBL/GenBank/DDBJ databases">
        <authorList>
            <consortium name="Genoscope - CEA"/>
            <person name="William W."/>
        </authorList>
    </citation>
    <scope>NUCLEOTIDE SEQUENCE [LARGE SCALE GENOMIC DNA]</scope>
</reference>
<organism evidence="2 3">
    <name type="scientific">Porites evermanni</name>
    <dbReference type="NCBI Taxonomy" id="104178"/>
    <lineage>
        <taxon>Eukaryota</taxon>
        <taxon>Metazoa</taxon>
        <taxon>Cnidaria</taxon>
        <taxon>Anthozoa</taxon>
        <taxon>Hexacorallia</taxon>
        <taxon>Scleractinia</taxon>
        <taxon>Fungiina</taxon>
        <taxon>Poritidae</taxon>
        <taxon>Porites</taxon>
    </lineage>
</organism>
<accession>A0ABN8LYK3</accession>
<comment type="caution">
    <text evidence="2">The sequence shown here is derived from an EMBL/GenBank/DDBJ whole genome shotgun (WGS) entry which is preliminary data.</text>
</comment>
<feature type="region of interest" description="Disordered" evidence="1">
    <location>
        <begin position="515"/>
        <end position="535"/>
    </location>
</feature>
<sequence length="552" mass="63721">MAAAANVCNVSVQETIHAPHPTTSTLRARRARIEILHQCRQLSDDIRFSQSNGYPVNPCVTQTSYPFLVVQFVVAVKDEETNEIWECNATPDFHQILITRDRMFRIAPEVSEPCCFVLSQSVDCRKKPLPPYAGNLVFMLPVRHEMPSHYAVRIKLCKGVDPRDCQVLDELQFLIESHKRGSKLYDFQSGRTITEVEKPVPKIQMQGVLAGEMGKAIRMHFQNLGDNGEYNQFLRDQGKLVARVNGKVKYQDLLSAVLLEDAIVDFGQNKMDDCLAKCWEVQAQAMRHNSGNWPFLLTKAFYIISAVYRKAKEFDKADEYMERSSECLEPAFLSEETSVNRYNAAALIVEKSTTRDLTPEEELEVERLFEEVAGIWSQQRENETLRCVIRSYNRMITYFLNTSHSAFPDLRKLVTETKLAKADEAIQKFEKNLLPHSPKRLEAKFLIGKADYYIRRATRKRIDITQHQRATDFQTATTVLEEAMRISQQLRMQKEIDGIRDRNETIQNLTRNGLDWLNERPPQNPPPPRDPREVNTNDLDDLLQNMFIQENE</sequence>
<protein>
    <submittedName>
        <fullName evidence="2">Uncharacterized protein</fullName>
    </submittedName>
</protein>
<gene>
    <name evidence="2" type="ORF">PEVE_00014671</name>
</gene>
<dbReference type="Proteomes" id="UP001159427">
    <property type="component" value="Unassembled WGS sequence"/>
</dbReference>
<evidence type="ECO:0000313" key="3">
    <source>
        <dbReference type="Proteomes" id="UP001159427"/>
    </source>
</evidence>
<evidence type="ECO:0000313" key="2">
    <source>
        <dbReference type="EMBL" id="CAH3022252.1"/>
    </source>
</evidence>
<evidence type="ECO:0000256" key="1">
    <source>
        <dbReference type="SAM" id="MobiDB-lite"/>
    </source>
</evidence>
<name>A0ABN8LYK3_9CNID</name>